<dbReference type="Gene3D" id="3.30.70.1520">
    <property type="entry name" value="Heterotetrameric sarcosine oxidase"/>
    <property type="match status" value="1"/>
</dbReference>
<sequence>MKNGHSQALKAGILDLSVLPRTGFRGLNAASHLQAADLPVPAKPNQASVTDNGELVLRLSQKEFWVLGAVADLGAGVDAVNQRGLPEKDCYALYNQDSHAWLTLTGAHLPAIMAKVCGVDLRAEAFPVGSIAQTPAARINVVVVHHQINEIPCFSMLCDSAAAEYLWVSLLDAMAEFGGEVIGSNALS</sequence>
<evidence type="ECO:0000313" key="2">
    <source>
        <dbReference type="Proteomes" id="UP000565262"/>
    </source>
</evidence>
<dbReference type="InterPro" id="IPR007375">
    <property type="entry name" value="SoxG"/>
</dbReference>
<dbReference type="Proteomes" id="UP000565262">
    <property type="component" value="Unassembled WGS sequence"/>
</dbReference>
<protein>
    <submittedName>
        <fullName evidence="1">Sarcosine oxidase</fullName>
    </submittedName>
</protein>
<gene>
    <name evidence="1" type="ORF">H4O21_21845</name>
</gene>
<evidence type="ECO:0000313" key="1">
    <source>
        <dbReference type="EMBL" id="MBB1489259.1"/>
    </source>
</evidence>
<dbReference type="InterPro" id="IPR027266">
    <property type="entry name" value="TrmE/GcvT-like"/>
</dbReference>
<organism evidence="1 2">
    <name type="scientific">Oceanospirillum sediminis</name>
    <dbReference type="NCBI Taxonomy" id="2760088"/>
    <lineage>
        <taxon>Bacteria</taxon>
        <taxon>Pseudomonadati</taxon>
        <taxon>Pseudomonadota</taxon>
        <taxon>Gammaproteobacteria</taxon>
        <taxon>Oceanospirillales</taxon>
        <taxon>Oceanospirillaceae</taxon>
        <taxon>Oceanospirillum</taxon>
    </lineage>
</organism>
<proteinExistence type="predicted"/>
<accession>A0A839IXT8</accession>
<dbReference type="Gene3D" id="3.30.1360.120">
    <property type="entry name" value="Probable tRNA modification gtpase trme, domain 1"/>
    <property type="match status" value="1"/>
</dbReference>
<dbReference type="AlphaFoldDB" id="A0A839IXT8"/>
<keyword evidence="2" id="KW-1185">Reference proteome</keyword>
<comment type="caution">
    <text evidence="1">The sequence shown here is derived from an EMBL/GenBank/DDBJ whole genome shotgun (WGS) entry which is preliminary data.</text>
</comment>
<dbReference type="EMBL" id="JACJFM010000048">
    <property type="protein sequence ID" value="MBB1489259.1"/>
    <property type="molecule type" value="Genomic_DNA"/>
</dbReference>
<dbReference type="SUPFAM" id="SSF103025">
    <property type="entry name" value="Folate-binding domain"/>
    <property type="match status" value="1"/>
</dbReference>
<dbReference type="Pfam" id="PF04268">
    <property type="entry name" value="SoxG"/>
    <property type="match status" value="1"/>
</dbReference>
<reference evidence="1 2" key="1">
    <citation type="submission" date="2020-08" db="EMBL/GenBank/DDBJ databases">
        <title>Oceanospirillum sp. nov. isolated from marine sediment.</title>
        <authorList>
            <person name="Ji X."/>
        </authorList>
    </citation>
    <scope>NUCLEOTIDE SEQUENCE [LARGE SCALE GENOMIC DNA]</scope>
    <source>
        <strain evidence="1 2">D5</strain>
    </source>
</reference>
<name>A0A839IXT8_9GAMM</name>